<gene>
    <name evidence="2" type="ORF">ACFPEL_06585</name>
</gene>
<dbReference type="PRINTS" id="PR00080">
    <property type="entry name" value="SDRFAMILY"/>
</dbReference>
<comment type="caution">
    <text evidence="2">The sequence shown here is derived from an EMBL/GenBank/DDBJ whole genome shotgun (WGS) entry which is preliminary data.</text>
</comment>
<dbReference type="InterPro" id="IPR036291">
    <property type="entry name" value="NAD(P)-bd_dom_sf"/>
</dbReference>
<dbReference type="Pfam" id="PF13561">
    <property type="entry name" value="adh_short_C2"/>
    <property type="match status" value="1"/>
</dbReference>
<evidence type="ECO:0000313" key="3">
    <source>
        <dbReference type="Proteomes" id="UP001595909"/>
    </source>
</evidence>
<dbReference type="InterPro" id="IPR002347">
    <property type="entry name" value="SDR_fam"/>
</dbReference>
<dbReference type="GO" id="GO:0050268">
    <property type="term" value="F:coniferyl-alcohol dehydrogenase activity"/>
    <property type="evidence" value="ECO:0007669"/>
    <property type="project" value="UniProtKB-EC"/>
</dbReference>
<name>A0ABV9RFD6_9PSEU</name>
<dbReference type="Proteomes" id="UP001595909">
    <property type="component" value="Unassembled WGS sequence"/>
</dbReference>
<keyword evidence="2" id="KW-0560">Oxidoreductase</keyword>
<proteinExistence type="inferred from homology"/>
<sequence>MDVDGLRCLVTGAASGIGDAVARQLVAGGASVTSLDRNKPSVDVERHIEVDLADPASIDAAVADAGDRWDVLANVAGVPGNAPGELVFRVNFLGLRHLTESLFERMTPGGSIVNVASIAGFGWAHRLESIRDLLTTETFDEGLAWFHEHLPEGNAYNFSKEAVIVYTMAMGGAVREMADLRINAVMPGPVETPILHDFEESMGKQTLDGVRAFLGRHATSEDVAPAITFLASRESRWVNGATLTTDGGITGAVLAGLVPPPEL</sequence>
<protein>
    <submittedName>
        <fullName evidence="2">Coniferyl-alcohol dehydrogenase</fullName>
        <ecNumber evidence="2">1.1.1.194</ecNumber>
    </submittedName>
</protein>
<reference evidence="3" key="1">
    <citation type="journal article" date="2019" name="Int. J. Syst. Evol. Microbiol.">
        <title>The Global Catalogue of Microorganisms (GCM) 10K type strain sequencing project: providing services to taxonomists for standard genome sequencing and annotation.</title>
        <authorList>
            <consortium name="The Broad Institute Genomics Platform"/>
            <consortium name="The Broad Institute Genome Sequencing Center for Infectious Disease"/>
            <person name="Wu L."/>
            <person name="Ma J."/>
        </authorList>
    </citation>
    <scope>NUCLEOTIDE SEQUENCE [LARGE SCALE GENOMIC DNA]</scope>
    <source>
        <strain evidence="3">CCUG 50347</strain>
    </source>
</reference>
<organism evidence="2 3">
    <name type="scientific">Actinomycetospora chibensis</name>
    <dbReference type="NCBI Taxonomy" id="663606"/>
    <lineage>
        <taxon>Bacteria</taxon>
        <taxon>Bacillati</taxon>
        <taxon>Actinomycetota</taxon>
        <taxon>Actinomycetes</taxon>
        <taxon>Pseudonocardiales</taxon>
        <taxon>Pseudonocardiaceae</taxon>
        <taxon>Actinomycetospora</taxon>
    </lineage>
</organism>
<dbReference type="PRINTS" id="PR00081">
    <property type="entry name" value="GDHRDH"/>
</dbReference>
<dbReference type="RefSeq" id="WP_274189801.1">
    <property type="nucleotide sequence ID" value="NZ_BAABHN010000013.1"/>
</dbReference>
<keyword evidence="3" id="KW-1185">Reference proteome</keyword>
<accession>A0ABV9RFD6</accession>
<comment type="similarity">
    <text evidence="1">Belongs to the short-chain dehydrogenases/reductases (SDR) family.</text>
</comment>
<dbReference type="Gene3D" id="3.40.50.720">
    <property type="entry name" value="NAD(P)-binding Rossmann-like Domain"/>
    <property type="match status" value="1"/>
</dbReference>
<dbReference type="EC" id="1.1.1.194" evidence="2"/>
<evidence type="ECO:0000256" key="1">
    <source>
        <dbReference type="RuleBase" id="RU000363"/>
    </source>
</evidence>
<dbReference type="EMBL" id="JBHSIM010000013">
    <property type="protein sequence ID" value="MFC4832072.1"/>
    <property type="molecule type" value="Genomic_DNA"/>
</dbReference>
<dbReference type="SUPFAM" id="SSF51735">
    <property type="entry name" value="NAD(P)-binding Rossmann-fold domains"/>
    <property type="match status" value="1"/>
</dbReference>
<dbReference type="NCBIfam" id="NF009092">
    <property type="entry name" value="PRK12428.1"/>
    <property type="match status" value="1"/>
</dbReference>
<evidence type="ECO:0000313" key="2">
    <source>
        <dbReference type="EMBL" id="MFC4832072.1"/>
    </source>
</evidence>
<dbReference type="PANTHER" id="PTHR43975">
    <property type="entry name" value="ZGC:101858"/>
    <property type="match status" value="1"/>
</dbReference>
<dbReference type="Pfam" id="PF00106">
    <property type="entry name" value="adh_short"/>
    <property type="match status" value="1"/>
</dbReference>
<dbReference type="PANTHER" id="PTHR43975:SF2">
    <property type="entry name" value="EG:BACR7A4.14 PROTEIN-RELATED"/>
    <property type="match status" value="1"/>
</dbReference>